<dbReference type="eggNOG" id="ENOG5031D0Y">
    <property type="taxonomic scope" value="Bacteria"/>
</dbReference>
<accession>Q82HA8</accession>
<feature type="transmembrane region" description="Helical" evidence="2">
    <location>
        <begin position="300"/>
        <end position="322"/>
    </location>
</feature>
<dbReference type="KEGG" id="sma:SAVERM_3602"/>
<dbReference type="EMBL" id="BA000030">
    <property type="protein sequence ID" value="BAC71314.1"/>
    <property type="molecule type" value="Genomic_DNA"/>
</dbReference>
<reference evidence="3 4" key="3">
    <citation type="journal article" date="2014" name="J. Ind. Microbiol. Biotechnol.">
        <title>Genome mining of the Streptomyces avermitilis genome and development of genome-minimized hosts for heterologous expression of biosynthetic gene clusters.</title>
        <authorList>
            <person name="Ikeda H."/>
            <person name="Shin-ya K."/>
            <person name="Omura S."/>
        </authorList>
    </citation>
    <scope>NUCLEOTIDE SEQUENCE [LARGE SCALE GENOMIC DNA]</scope>
    <source>
        <strain evidence="4">ATCC 31267 / DSM 46492 / JCM 5070 / NBRC 14893 / NCIMB 12804 / NRRL 8165 / MA-4680</strain>
    </source>
</reference>
<sequence>MRGVSGSCPKSDQGDGRKRARSSRPATYMNARRRPASDRRYSLVLGLPGLLGSYWAVFGCSANETGCRAGRRERQQSPNCDHGAFLAGDRRGAPGRGGRCAAAVWRSRQRAVGDVVNWLTSLPAVVLVVGGLLLALLVAAVARVGVRALVPVEERDRVPQIATPLMPTLGAAFAIFAALTLASEAGYLRAAEGLVSDEAAAASRLAWAATSPRVRSEPIHTALLNYLQTTRAGEWEATAAASGDDPATARAIARLERSVRAEAARPEVGTPTGTELVASVDGVTSSRRARVAAASRDVPALYVVTLVVSGLALIVNAGALVFRSSLRTSLLIVGVASVVGLSLALLFALSGPWSGPLIVSGHPLDAVIGNLKSGFFDGGP</sequence>
<feature type="region of interest" description="Disordered" evidence="1">
    <location>
        <begin position="1"/>
        <end position="34"/>
    </location>
</feature>
<keyword evidence="2" id="KW-0812">Transmembrane</keyword>
<evidence type="ECO:0000313" key="3">
    <source>
        <dbReference type="EMBL" id="BAC71314.1"/>
    </source>
</evidence>
<feature type="transmembrane region" description="Helical" evidence="2">
    <location>
        <begin position="328"/>
        <end position="349"/>
    </location>
</feature>
<protein>
    <recommendedName>
        <fullName evidence="5">DUF4239 domain-containing protein</fullName>
    </recommendedName>
</protein>
<organism evidence="3 4">
    <name type="scientific">Streptomyces avermitilis (strain ATCC 31267 / DSM 46492 / JCM 5070 / NBRC 14893 / NCIMB 12804 / NRRL 8165 / MA-4680)</name>
    <dbReference type="NCBI Taxonomy" id="227882"/>
    <lineage>
        <taxon>Bacteria</taxon>
        <taxon>Bacillati</taxon>
        <taxon>Actinomycetota</taxon>
        <taxon>Actinomycetes</taxon>
        <taxon>Kitasatosporales</taxon>
        <taxon>Streptomycetaceae</taxon>
        <taxon>Streptomyces</taxon>
    </lineage>
</organism>
<reference evidence="3 4" key="1">
    <citation type="journal article" date="2001" name="Proc. Natl. Acad. Sci. U.S.A.">
        <title>Genome sequence of an industrial microorganism Streptomyces avermitilis: deducing the ability of producing secondary metabolites.</title>
        <authorList>
            <person name="Omura S."/>
            <person name="Ikeda H."/>
            <person name="Ishikawa J."/>
            <person name="Hanamoto A."/>
            <person name="Takahashi C."/>
            <person name="Shinose M."/>
            <person name="Takahashi Y."/>
            <person name="Horikawa H."/>
            <person name="Nakazawa H."/>
            <person name="Osonoe T."/>
            <person name="Kikuchi H."/>
            <person name="Shiba T."/>
            <person name="Sakaki Y."/>
            <person name="Hattori M."/>
        </authorList>
    </citation>
    <scope>NUCLEOTIDE SEQUENCE [LARGE SCALE GENOMIC DNA]</scope>
    <source>
        <strain evidence="4">ATCC 31267 / DSM 46492 / JCM 5070 / NBRC 14893 / NCIMB 12804 / NRRL 8165 / MA-4680</strain>
    </source>
</reference>
<feature type="transmembrane region" description="Helical" evidence="2">
    <location>
        <begin position="115"/>
        <end position="141"/>
    </location>
</feature>
<dbReference type="Pfam" id="PF14023">
    <property type="entry name" value="Bestrophin-like"/>
    <property type="match status" value="1"/>
</dbReference>
<evidence type="ECO:0000256" key="2">
    <source>
        <dbReference type="SAM" id="Phobius"/>
    </source>
</evidence>
<evidence type="ECO:0000256" key="1">
    <source>
        <dbReference type="SAM" id="MobiDB-lite"/>
    </source>
</evidence>
<keyword evidence="2" id="KW-0472">Membrane</keyword>
<gene>
    <name evidence="3" type="ORF">SAVERM_3602</name>
</gene>
<feature type="transmembrane region" description="Helical" evidence="2">
    <location>
        <begin position="161"/>
        <end position="182"/>
    </location>
</feature>
<evidence type="ECO:0000313" key="4">
    <source>
        <dbReference type="Proteomes" id="UP000000428"/>
    </source>
</evidence>
<dbReference type="AlphaFoldDB" id="Q82HA8"/>
<keyword evidence="2" id="KW-1133">Transmembrane helix</keyword>
<evidence type="ECO:0008006" key="5">
    <source>
        <dbReference type="Google" id="ProtNLM"/>
    </source>
</evidence>
<dbReference type="HOGENOM" id="CLU_865791_0_0_11"/>
<proteinExistence type="predicted"/>
<dbReference type="InterPro" id="IPR025333">
    <property type="entry name" value="DUF4239"/>
</dbReference>
<name>Q82HA8_STRAW</name>
<keyword evidence="4" id="KW-1185">Reference proteome</keyword>
<dbReference type="Proteomes" id="UP000000428">
    <property type="component" value="Chromosome"/>
</dbReference>
<reference evidence="3 4" key="2">
    <citation type="journal article" date="2003" name="Nat. Biotechnol.">
        <title>Complete genome sequence and comparative analysis of the industrial microorganism Streptomyces avermitilis.</title>
        <authorList>
            <person name="Ikeda H."/>
            <person name="Ishikawa J."/>
            <person name="Hanamoto A."/>
            <person name="Shinose M."/>
            <person name="Kikuchi H."/>
            <person name="Shiba T."/>
            <person name="Sakaki Y."/>
            <person name="Hattori M."/>
            <person name="Omura S."/>
        </authorList>
    </citation>
    <scope>NUCLEOTIDE SEQUENCE [LARGE SCALE GENOMIC DNA]</scope>
    <source>
        <strain evidence="4">ATCC 31267 / DSM 46492 / JCM 5070 / NBRC 14893 / NCIMB 12804 / NRRL 8165 / MA-4680</strain>
    </source>
</reference>